<accession>Q1LNV3</accession>
<dbReference type="Pfam" id="PF11939">
    <property type="entry name" value="NiFe-hyd_HybE"/>
    <property type="match status" value="1"/>
</dbReference>
<dbReference type="Gene3D" id="3.30.1460.40">
    <property type="entry name" value="[NiFe]-hydrogenase assembly chaperone, HybE"/>
    <property type="match status" value="1"/>
</dbReference>
<dbReference type="InterPro" id="IPR023994">
    <property type="entry name" value="NiFe-hyd_HybE"/>
</dbReference>
<dbReference type="STRING" id="266264.Rmet_1288"/>
<dbReference type="AlphaFoldDB" id="Q1LNV3"/>
<protein>
    <submittedName>
        <fullName evidence="1">HoxT putative hydrogenase expression/formation protein (CMGI-2)</fullName>
    </submittedName>
</protein>
<keyword evidence="2" id="KW-1185">Reference proteome</keyword>
<dbReference type="KEGG" id="rme:Rmet_1288"/>
<dbReference type="InterPro" id="IPR038530">
    <property type="entry name" value="NiFe-hyd_HybE_sf"/>
</dbReference>
<gene>
    <name evidence="1" type="primary">hoxT</name>
    <name evidence="1" type="ordered locus">Rmet_1288</name>
</gene>
<dbReference type="Proteomes" id="UP000002429">
    <property type="component" value="Chromosome"/>
</dbReference>
<reference evidence="2" key="1">
    <citation type="journal article" date="2010" name="PLoS ONE">
        <title>The complete genome sequence of Cupriavidus metallidurans strain CH34, a master survivalist in harsh and anthropogenic environments.</title>
        <authorList>
            <person name="Janssen P.J."/>
            <person name="Van Houdt R."/>
            <person name="Moors H."/>
            <person name="Monsieurs P."/>
            <person name="Morin N."/>
            <person name="Michaux A."/>
            <person name="Benotmane M.A."/>
            <person name="Leys N."/>
            <person name="Vallaeys T."/>
            <person name="Lapidus A."/>
            <person name="Monchy S."/>
            <person name="Medigue C."/>
            <person name="Taghavi S."/>
            <person name="McCorkle S."/>
            <person name="Dunn J."/>
            <person name="van der Lelie D."/>
            <person name="Mergeay M."/>
        </authorList>
    </citation>
    <scope>NUCLEOTIDE SEQUENCE [LARGE SCALE GENOMIC DNA]</scope>
    <source>
        <strain evidence="2">ATCC 43123 / DSM 2839 / NBRC 102507 / CH34</strain>
    </source>
</reference>
<dbReference type="EMBL" id="CP000352">
    <property type="protein sequence ID" value="ABF08173.1"/>
    <property type="molecule type" value="Genomic_DNA"/>
</dbReference>
<dbReference type="HOGENOM" id="CLU_091699_1_0_4"/>
<dbReference type="NCBIfam" id="TIGR03993">
    <property type="entry name" value="hydrog_HybE"/>
    <property type="match status" value="1"/>
</dbReference>
<name>Q1LNV3_CUPMC</name>
<organism evidence="1 2">
    <name type="scientific">Cupriavidus metallidurans (strain ATCC 43123 / DSM 2839 / NBRC 102507 / CH34)</name>
    <name type="common">Ralstonia metallidurans</name>
    <dbReference type="NCBI Taxonomy" id="266264"/>
    <lineage>
        <taxon>Bacteria</taxon>
        <taxon>Pseudomonadati</taxon>
        <taxon>Pseudomonadota</taxon>
        <taxon>Betaproteobacteria</taxon>
        <taxon>Burkholderiales</taxon>
        <taxon>Burkholderiaceae</taxon>
        <taxon>Cupriavidus</taxon>
    </lineage>
</organism>
<dbReference type="RefSeq" id="WP_011516055.1">
    <property type="nucleotide sequence ID" value="NC_007973.1"/>
</dbReference>
<proteinExistence type="predicted"/>
<evidence type="ECO:0000313" key="2">
    <source>
        <dbReference type="Proteomes" id="UP000002429"/>
    </source>
</evidence>
<evidence type="ECO:0000313" key="1">
    <source>
        <dbReference type="EMBL" id="ABF08173.1"/>
    </source>
</evidence>
<sequence length="158" mass="17357">MEQRVAALVSFYRQVETKRMQGIPILNPALSVEAVGFRPADADETVSEGVLITPWFMSLVRLPLAVQDHGGRVGRKRVMAFGKERFDFIGAHDPDIGFHEACALFSPMADFRSQDQARDTALAVLDQLRPPPPAAKPVAETIPARRAFFLARGAGVRS</sequence>
<dbReference type="eggNOG" id="COG1773">
    <property type="taxonomic scope" value="Bacteria"/>
</dbReference>